<keyword evidence="2 4" id="KW-1017">Isopeptide bond</keyword>
<organism evidence="6 7">
    <name type="scientific">Abditibacterium utsteinense</name>
    <dbReference type="NCBI Taxonomy" id="1960156"/>
    <lineage>
        <taxon>Bacteria</taxon>
        <taxon>Pseudomonadati</taxon>
        <taxon>Abditibacteriota</taxon>
        <taxon>Abditibacteriia</taxon>
        <taxon>Abditibacteriales</taxon>
        <taxon>Abditibacteriaceae</taxon>
        <taxon>Abditibacterium</taxon>
    </lineage>
</organism>
<dbReference type="RefSeq" id="WP_105483459.1">
    <property type="nucleotide sequence ID" value="NZ_NIGF01000006.1"/>
</dbReference>
<evidence type="ECO:0000256" key="2">
    <source>
        <dbReference type="ARBA" id="ARBA00022499"/>
    </source>
</evidence>
<dbReference type="NCBIfam" id="NF033388">
    <property type="entry name" value="ubiq_like_UBact"/>
    <property type="match status" value="1"/>
</dbReference>
<proteinExistence type="inferred from homology"/>
<comment type="caution">
    <text evidence="6">The sequence shown here is derived from an EMBL/GenBank/DDBJ whole genome shotgun (WGS) entry which is preliminary data.</text>
</comment>
<evidence type="ECO:0000313" key="7">
    <source>
        <dbReference type="Proteomes" id="UP000237684"/>
    </source>
</evidence>
<evidence type="ECO:0000256" key="1">
    <source>
        <dbReference type="ARBA" id="ARBA00018290"/>
    </source>
</evidence>
<evidence type="ECO:0000256" key="3">
    <source>
        <dbReference type="ARBA" id="ARBA00022786"/>
    </source>
</evidence>
<dbReference type="AlphaFoldDB" id="A0A2S8SU03"/>
<comment type="function">
    <text evidence="4">May function as a protein modifier covalently attached to lysine residues of substrate proteins. This may serve to target the modified proteins for degradation by proteasomes.</text>
</comment>
<dbReference type="HAMAP" id="MF_02133">
    <property type="entry name" value="UBact"/>
    <property type="match status" value="1"/>
</dbReference>
<sequence length="63" mass="7132">MQPFQADETGRRQLPSDPMPRPGGDGDGPTKPGVKRPDSKNILDRMKRVDPEQAKRYRQRSGQ</sequence>
<evidence type="ECO:0000313" key="6">
    <source>
        <dbReference type="EMBL" id="PQV64260.1"/>
    </source>
</evidence>
<accession>A0A2S8SU03</accession>
<feature type="region of interest" description="Disordered" evidence="5">
    <location>
        <begin position="1"/>
        <end position="63"/>
    </location>
</feature>
<reference evidence="6 7" key="1">
    <citation type="journal article" date="2018" name="Syst. Appl. Microbiol.">
        <title>Abditibacterium utsteinense sp. nov., the first cultivated member of candidate phylum FBP, isolated from ice-free Antarctic soil samples.</title>
        <authorList>
            <person name="Tahon G."/>
            <person name="Tytgat B."/>
            <person name="Lebbe L."/>
            <person name="Carlier A."/>
            <person name="Willems A."/>
        </authorList>
    </citation>
    <scope>NUCLEOTIDE SEQUENCE [LARGE SCALE GENOMIC DNA]</scope>
    <source>
        <strain evidence="6 7">LMG 29911</strain>
    </source>
</reference>
<dbReference type="InParanoid" id="A0A2S8SU03"/>
<evidence type="ECO:0000256" key="5">
    <source>
        <dbReference type="SAM" id="MobiDB-lite"/>
    </source>
</evidence>
<feature type="compositionally biased region" description="Basic and acidic residues" evidence="5">
    <location>
        <begin position="35"/>
        <end position="55"/>
    </location>
</feature>
<dbReference type="InterPro" id="IPR037543">
    <property type="entry name" value="UBact"/>
</dbReference>
<dbReference type="Pfam" id="PF20513">
    <property type="entry name" value="UBact"/>
    <property type="match status" value="1"/>
</dbReference>
<dbReference type="OrthoDB" id="199991at2"/>
<gene>
    <name evidence="4" type="primary">ubact</name>
    <name evidence="6" type="ORF">B1R32_106106</name>
</gene>
<dbReference type="EMBL" id="NIGF01000006">
    <property type="protein sequence ID" value="PQV64260.1"/>
    <property type="molecule type" value="Genomic_DNA"/>
</dbReference>
<protein>
    <recommendedName>
        <fullName evidence="1 4">Prokaryotic ubiquitin-like protein UBact</fullName>
    </recommendedName>
</protein>
<keyword evidence="3 4" id="KW-0833">Ubl conjugation pathway</keyword>
<keyword evidence="7" id="KW-1185">Reference proteome</keyword>
<comment type="similarity">
    <text evidence="4">Belongs to the ubiquitin-like protein UBact family.</text>
</comment>
<comment type="PTM">
    <text evidence="4">May be modified by deamidation of its C-terminal glutamine to glutamate by the adjacently encoded deamidase. This could be a prerequisite to the subsequent conjugation, as shown in the other prokaryotic ubiquitin-like protein Pup.</text>
</comment>
<dbReference type="GO" id="GO:0031386">
    <property type="term" value="F:protein tag activity"/>
    <property type="evidence" value="ECO:0007669"/>
    <property type="project" value="UniProtKB-UniRule"/>
</dbReference>
<name>A0A2S8SU03_9BACT</name>
<feature type="modified residue" description="Deamidated glutamine" evidence="4">
    <location>
        <position position="63"/>
    </location>
</feature>
<feature type="cross-link" description="Isoglutamyl lysine isopeptide (Gln-Lys) (interchain with K-? in acceptor proteins)" evidence="4">
    <location>
        <position position="63"/>
    </location>
</feature>
<evidence type="ECO:0000256" key="4">
    <source>
        <dbReference type="HAMAP-Rule" id="MF_02133"/>
    </source>
</evidence>
<dbReference type="Proteomes" id="UP000237684">
    <property type="component" value="Unassembled WGS sequence"/>
</dbReference>